<dbReference type="InterPro" id="IPR002885">
    <property type="entry name" value="PPR_rpt"/>
</dbReference>
<gene>
    <name evidence="2" type="ORF">GIB67_004990</name>
</gene>
<dbReference type="NCBIfam" id="TIGR00756">
    <property type="entry name" value="PPR"/>
    <property type="match status" value="1"/>
</dbReference>
<name>A0A7J7NND1_9MAGN</name>
<dbReference type="SUPFAM" id="SSF48452">
    <property type="entry name" value="TPR-like"/>
    <property type="match status" value="1"/>
</dbReference>
<keyword evidence="1" id="KW-0677">Repeat</keyword>
<dbReference type="InterPro" id="IPR046960">
    <property type="entry name" value="PPR_At4g14850-like_plant"/>
</dbReference>
<dbReference type="Pfam" id="PF01535">
    <property type="entry name" value="PPR"/>
    <property type="match status" value="1"/>
</dbReference>
<proteinExistence type="predicted"/>
<dbReference type="OrthoDB" id="185373at2759"/>
<evidence type="ECO:0000256" key="1">
    <source>
        <dbReference type="ARBA" id="ARBA00022737"/>
    </source>
</evidence>
<evidence type="ECO:0000313" key="2">
    <source>
        <dbReference type="EMBL" id="KAF6168438.1"/>
    </source>
</evidence>
<dbReference type="GO" id="GO:0003723">
    <property type="term" value="F:RNA binding"/>
    <property type="evidence" value="ECO:0007669"/>
    <property type="project" value="InterPro"/>
</dbReference>
<reference evidence="2 3" key="1">
    <citation type="journal article" date="2020" name="IScience">
        <title>Genome Sequencing of the Endangered Kingdonia uniflora (Circaeasteraceae, Ranunculales) Reveals Potential Mechanisms of Evolutionary Specialization.</title>
        <authorList>
            <person name="Sun Y."/>
            <person name="Deng T."/>
            <person name="Zhang A."/>
            <person name="Moore M.J."/>
            <person name="Landis J.B."/>
            <person name="Lin N."/>
            <person name="Zhang H."/>
            <person name="Zhang X."/>
            <person name="Huang J."/>
            <person name="Zhang X."/>
            <person name="Sun H."/>
            <person name="Wang H."/>
        </authorList>
    </citation>
    <scope>NUCLEOTIDE SEQUENCE [LARGE SCALE GENOMIC DNA]</scope>
    <source>
        <strain evidence="2">TB1705</strain>
        <tissue evidence="2">Leaf</tissue>
    </source>
</reference>
<organism evidence="2 3">
    <name type="scientific">Kingdonia uniflora</name>
    <dbReference type="NCBI Taxonomy" id="39325"/>
    <lineage>
        <taxon>Eukaryota</taxon>
        <taxon>Viridiplantae</taxon>
        <taxon>Streptophyta</taxon>
        <taxon>Embryophyta</taxon>
        <taxon>Tracheophyta</taxon>
        <taxon>Spermatophyta</taxon>
        <taxon>Magnoliopsida</taxon>
        <taxon>Ranunculales</taxon>
        <taxon>Circaeasteraceae</taxon>
        <taxon>Kingdonia</taxon>
    </lineage>
</organism>
<sequence length="137" mass="15475">MKMDHGIIPKAEHCACIVDLLCKRGRLEEAYKFICKMEMEPNAVIWGTLLSACRIRLNVELAEQAVEKLLVLKPENSGNYVLLCNIYASTGKWNEASKFPVGDTSHPRFDEICNIVDELGQQSQFAGYDQDPHLEFA</sequence>
<dbReference type="GO" id="GO:0009451">
    <property type="term" value="P:RNA modification"/>
    <property type="evidence" value="ECO:0007669"/>
    <property type="project" value="InterPro"/>
</dbReference>
<dbReference type="InterPro" id="IPR011990">
    <property type="entry name" value="TPR-like_helical_dom_sf"/>
</dbReference>
<accession>A0A7J7NND1</accession>
<evidence type="ECO:0000313" key="3">
    <source>
        <dbReference type="Proteomes" id="UP000541444"/>
    </source>
</evidence>
<dbReference type="InterPro" id="IPR046848">
    <property type="entry name" value="E_motif"/>
</dbReference>
<dbReference type="Proteomes" id="UP000541444">
    <property type="component" value="Unassembled WGS sequence"/>
</dbReference>
<comment type="caution">
    <text evidence="2">The sequence shown here is derived from an EMBL/GenBank/DDBJ whole genome shotgun (WGS) entry which is preliminary data.</text>
</comment>
<dbReference type="EMBL" id="JACGCM010000696">
    <property type="protein sequence ID" value="KAF6168438.1"/>
    <property type="molecule type" value="Genomic_DNA"/>
</dbReference>
<dbReference type="AlphaFoldDB" id="A0A7J7NND1"/>
<protein>
    <recommendedName>
        <fullName evidence="4">Pentatricopeptide repeat-containing protein</fullName>
    </recommendedName>
</protein>
<dbReference type="PANTHER" id="PTHR47926:SF537">
    <property type="entry name" value="PENTACOTRIPEPTIDE-REPEAT REGION OF PRORP DOMAIN-CONTAINING PROTEIN"/>
    <property type="match status" value="1"/>
</dbReference>
<keyword evidence="3" id="KW-1185">Reference proteome</keyword>
<dbReference type="PANTHER" id="PTHR47926">
    <property type="entry name" value="PENTATRICOPEPTIDE REPEAT-CONTAINING PROTEIN"/>
    <property type="match status" value="1"/>
</dbReference>
<dbReference type="Pfam" id="PF20431">
    <property type="entry name" value="E_motif"/>
    <property type="match status" value="1"/>
</dbReference>
<evidence type="ECO:0008006" key="4">
    <source>
        <dbReference type="Google" id="ProtNLM"/>
    </source>
</evidence>
<dbReference type="Gene3D" id="1.25.40.10">
    <property type="entry name" value="Tetratricopeptide repeat domain"/>
    <property type="match status" value="1"/>
</dbReference>